<keyword evidence="4" id="KW-0411">Iron-sulfur</keyword>
<feature type="transmembrane region" description="Helical" evidence="5">
    <location>
        <begin position="193"/>
        <end position="211"/>
    </location>
</feature>
<name>A0ABW1J9G8_9PSEU</name>
<evidence type="ECO:0000256" key="5">
    <source>
        <dbReference type="SAM" id="Phobius"/>
    </source>
</evidence>
<dbReference type="Proteomes" id="UP001596302">
    <property type="component" value="Unassembled WGS sequence"/>
</dbReference>
<feature type="transmembrane region" description="Helical" evidence="5">
    <location>
        <begin position="252"/>
        <end position="273"/>
    </location>
</feature>
<keyword evidence="1" id="KW-0001">2Fe-2S</keyword>
<evidence type="ECO:0000313" key="7">
    <source>
        <dbReference type="EMBL" id="MFC5996995.1"/>
    </source>
</evidence>
<dbReference type="EMBL" id="JBHSQW010000044">
    <property type="protein sequence ID" value="MFC5996995.1"/>
    <property type="molecule type" value="Genomic_DNA"/>
</dbReference>
<dbReference type="Pfam" id="PF00355">
    <property type="entry name" value="Rieske"/>
    <property type="match status" value="2"/>
</dbReference>
<feature type="transmembrane region" description="Helical" evidence="5">
    <location>
        <begin position="217"/>
        <end position="240"/>
    </location>
</feature>
<dbReference type="PANTHER" id="PTHR21496">
    <property type="entry name" value="FERREDOXIN-RELATED"/>
    <property type="match status" value="1"/>
</dbReference>
<proteinExistence type="predicted"/>
<feature type="transmembrane region" description="Helical" evidence="5">
    <location>
        <begin position="279"/>
        <end position="302"/>
    </location>
</feature>
<keyword evidence="5" id="KW-0812">Transmembrane</keyword>
<evidence type="ECO:0000256" key="4">
    <source>
        <dbReference type="ARBA" id="ARBA00023014"/>
    </source>
</evidence>
<keyword evidence="5" id="KW-0472">Membrane</keyword>
<keyword evidence="3" id="KW-0408">Iron</keyword>
<evidence type="ECO:0000256" key="2">
    <source>
        <dbReference type="ARBA" id="ARBA00022723"/>
    </source>
</evidence>
<evidence type="ECO:0000313" key="8">
    <source>
        <dbReference type="Proteomes" id="UP001596302"/>
    </source>
</evidence>
<gene>
    <name evidence="7" type="ORF">ACFQE5_22545</name>
</gene>
<evidence type="ECO:0000256" key="1">
    <source>
        <dbReference type="ARBA" id="ARBA00022714"/>
    </source>
</evidence>
<evidence type="ECO:0000259" key="6">
    <source>
        <dbReference type="PROSITE" id="PS51296"/>
    </source>
</evidence>
<dbReference type="SUPFAM" id="SSF50022">
    <property type="entry name" value="ISP domain"/>
    <property type="match status" value="2"/>
</dbReference>
<reference evidence="8" key="1">
    <citation type="journal article" date="2019" name="Int. J. Syst. Evol. Microbiol.">
        <title>The Global Catalogue of Microorganisms (GCM) 10K type strain sequencing project: providing services to taxonomists for standard genome sequencing and annotation.</title>
        <authorList>
            <consortium name="The Broad Institute Genomics Platform"/>
            <consortium name="The Broad Institute Genome Sequencing Center for Infectious Disease"/>
            <person name="Wu L."/>
            <person name="Ma J."/>
        </authorList>
    </citation>
    <scope>NUCLEOTIDE SEQUENCE [LARGE SCALE GENOMIC DNA]</scope>
    <source>
        <strain evidence="8">CCM 8391</strain>
    </source>
</reference>
<dbReference type="RefSeq" id="WP_379587891.1">
    <property type="nucleotide sequence ID" value="NZ_JBHSQW010000044.1"/>
</dbReference>
<keyword evidence="2" id="KW-0479">Metal-binding</keyword>
<evidence type="ECO:0000256" key="3">
    <source>
        <dbReference type="ARBA" id="ARBA00023004"/>
    </source>
</evidence>
<accession>A0ABW1J9G8</accession>
<sequence length="428" mass="45700">MAAPELTGEAGGETIEFVEVCAEDELADGEKLVVEIDDQRVMLARVAGTYYAISSICTHEHAFLDNGAIVENVVYCPLHYSAFDLRTGCVLGPPADKPTPTFGVRVENGTVLVSVKPVAVTEPEPDPDIRVEPVEVPSTLQSRILDRFDSMSWLQRAAAWTIKIGTPIRATLAPRGVLDLLHGRWLGHALHPALSDVPIGLWGASVLLYVFGQTWPAVLLSLAGIASAVPTIATGVADLLVTDGHDRRMGTLHGILMSLATLVQIASPVAYFLGSPLVAGILAAVSFVITIGGAFFGGHLVLGRGHMVDHTVWPVVTPQWQRAVQESELIPGGTAVAEVDGRKVLLYRSPEDDRISAIEDACSHGSGPLSLGKVCDGIVTCPWHDSKFRLRDGAVVRGPATFPQPVLEVRITGGWIEVRPPASRPEGR</sequence>
<dbReference type="PANTHER" id="PTHR21496:SF23">
    <property type="entry name" value="3-PHENYLPROPIONATE_CINNAMIC ACID DIOXYGENASE FERREDOXIN SUBUNIT"/>
    <property type="match status" value="1"/>
</dbReference>
<feature type="domain" description="Rieske" evidence="6">
    <location>
        <begin position="321"/>
        <end position="418"/>
    </location>
</feature>
<keyword evidence="8" id="KW-1185">Reference proteome</keyword>
<protein>
    <submittedName>
        <fullName evidence="7">Rieske 2Fe-2S domain-containing protein</fullName>
    </submittedName>
</protein>
<dbReference type="InterPro" id="IPR036922">
    <property type="entry name" value="Rieske_2Fe-2S_sf"/>
</dbReference>
<feature type="domain" description="Rieske" evidence="6">
    <location>
        <begin position="18"/>
        <end position="113"/>
    </location>
</feature>
<comment type="caution">
    <text evidence="7">The sequence shown here is derived from an EMBL/GenBank/DDBJ whole genome shotgun (WGS) entry which is preliminary data.</text>
</comment>
<dbReference type="PROSITE" id="PS51296">
    <property type="entry name" value="RIESKE"/>
    <property type="match status" value="2"/>
</dbReference>
<dbReference type="CDD" id="cd03528">
    <property type="entry name" value="Rieske_RO_ferredoxin"/>
    <property type="match status" value="1"/>
</dbReference>
<organism evidence="7 8">
    <name type="scientific">Pseudonocardia hispaniensis</name>
    <dbReference type="NCBI Taxonomy" id="904933"/>
    <lineage>
        <taxon>Bacteria</taxon>
        <taxon>Bacillati</taxon>
        <taxon>Actinomycetota</taxon>
        <taxon>Actinomycetes</taxon>
        <taxon>Pseudonocardiales</taxon>
        <taxon>Pseudonocardiaceae</taxon>
        <taxon>Pseudonocardia</taxon>
    </lineage>
</organism>
<keyword evidence="5" id="KW-1133">Transmembrane helix</keyword>
<dbReference type="Gene3D" id="2.102.10.10">
    <property type="entry name" value="Rieske [2Fe-2S] iron-sulphur domain"/>
    <property type="match status" value="2"/>
</dbReference>
<dbReference type="InterPro" id="IPR017941">
    <property type="entry name" value="Rieske_2Fe-2S"/>
</dbReference>